<dbReference type="AlphaFoldDB" id="A0A7X1B2W9"/>
<name>A0A7X1B2W9_9BACT</name>
<feature type="chain" id="PRO_5031071623" evidence="1">
    <location>
        <begin position="29"/>
        <end position="225"/>
    </location>
</feature>
<dbReference type="EMBL" id="JACHVC010000001">
    <property type="protein sequence ID" value="MBC2604660.1"/>
    <property type="molecule type" value="Genomic_DNA"/>
</dbReference>
<dbReference type="RefSeq" id="WP_185658551.1">
    <property type="nucleotide sequence ID" value="NZ_CAWPOO010000001.1"/>
</dbReference>
<keyword evidence="3" id="KW-1185">Reference proteome</keyword>
<keyword evidence="1" id="KW-0732">Signal</keyword>
<evidence type="ECO:0000313" key="3">
    <source>
        <dbReference type="Proteomes" id="UP000526501"/>
    </source>
</evidence>
<evidence type="ECO:0000313" key="2">
    <source>
        <dbReference type="EMBL" id="MBC2604660.1"/>
    </source>
</evidence>
<feature type="signal peptide" evidence="1">
    <location>
        <begin position="1"/>
        <end position="28"/>
    </location>
</feature>
<comment type="caution">
    <text evidence="2">The sequence shown here is derived from an EMBL/GenBank/DDBJ whole genome shotgun (WGS) entry which is preliminary data.</text>
</comment>
<proteinExistence type="predicted"/>
<evidence type="ECO:0000256" key="1">
    <source>
        <dbReference type="SAM" id="SignalP"/>
    </source>
</evidence>
<organism evidence="2 3">
    <name type="scientific">Pelagicoccus albus</name>
    <dbReference type="NCBI Taxonomy" id="415222"/>
    <lineage>
        <taxon>Bacteria</taxon>
        <taxon>Pseudomonadati</taxon>
        <taxon>Verrucomicrobiota</taxon>
        <taxon>Opitutia</taxon>
        <taxon>Puniceicoccales</taxon>
        <taxon>Pelagicoccaceae</taxon>
        <taxon>Pelagicoccus</taxon>
    </lineage>
</organism>
<sequence length="225" mass="25066">MNCSLLKKRILNPWIGALTLLSLTISQAETATVTLRNEEAEQKTIHWPTAPQTKISARNGTVDFDGAQVKMLNLQFDSFEIELALSKGLSFRANPSAQYAASLSGERIPGVTLGIATFAPEDFLSDLSDSNWDAYKLGLTKDNPHLKIVRDDSNIGTRSSLYTFGKDFRQLAFELGSSGNEFKRREVFFMINGKLVAFTVEGMKEAVDQSWIRIDHLIGEMTLVR</sequence>
<dbReference type="Proteomes" id="UP000526501">
    <property type="component" value="Unassembled WGS sequence"/>
</dbReference>
<reference evidence="2 3" key="1">
    <citation type="submission" date="2020-07" db="EMBL/GenBank/DDBJ databases">
        <authorList>
            <person name="Feng X."/>
        </authorList>
    </citation>
    <scope>NUCLEOTIDE SEQUENCE [LARGE SCALE GENOMIC DNA]</scope>
    <source>
        <strain evidence="2 3">JCM23202</strain>
    </source>
</reference>
<accession>A0A7X1B2W9</accession>
<gene>
    <name evidence="2" type="ORF">H5P27_01185</name>
</gene>
<protein>
    <submittedName>
        <fullName evidence="2">Uncharacterized protein</fullName>
    </submittedName>
</protein>